<accession>A0ABZ1Q2Z3</accession>
<dbReference type="EMBL" id="CP108036">
    <property type="protein sequence ID" value="WUN77036.1"/>
    <property type="molecule type" value="Genomic_DNA"/>
</dbReference>
<gene>
    <name evidence="1" type="ORF">OHA91_00055</name>
    <name evidence="2" type="ORF">OHA91_39200</name>
</gene>
<name>A0ABZ1Q2Z3_9ACTN</name>
<evidence type="ECO:0000313" key="2">
    <source>
        <dbReference type="EMBL" id="WUN83997.1"/>
    </source>
</evidence>
<dbReference type="RefSeq" id="WP_328738214.1">
    <property type="nucleotide sequence ID" value="NZ_CP108036.1"/>
</dbReference>
<dbReference type="GeneID" id="95502213"/>
<organism evidence="1 3">
    <name type="scientific">Streptomyces erythrochromogenes</name>
    <dbReference type="NCBI Taxonomy" id="285574"/>
    <lineage>
        <taxon>Bacteria</taxon>
        <taxon>Bacillati</taxon>
        <taxon>Actinomycetota</taxon>
        <taxon>Actinomycetes</taxon>
        <taxon>Kitasatosporales</taxon>
        <taxon>Streptomycetaceae</taxon>
        <taxon>Streptomyces</taxon>
    </lineage>
</organism>
<dbReference type="EMBL" id="CP108036">
    <property type="protein sequence ID" value="WUN83997.1"/>
    <property type="molecule type" value="Genomic_DNA"/>
</dbReference>
<sequence>MAGLQIGMSIEAAEQSLREIPGFVPPVPGESRNRGFAHYESELSISVDFDSLGVVRAIELFRPEKDVQVVFRGVNLFAESANTVISQLAEMFHVEIEDGGLNITAPSVFIGLWRSVLPEDSGGEEGWHFESVIIAAPGYGS</sequence>
<dbReference type="Proteomes" id="UP001432312">
    <property type="component" value="Chromosome"/>
</dbReference>
<evidence type="ECO:0000313" key="1">
    <source>
        <dbReference type="EMBL" id="WUN77036.1"/>
    </source>
</evidence>
<protein>
    <submittedName>
        <fullName evidence="1">Uncharacterized protein</fullName>
    </submittedName>
</protein>
<keyword evidence="3" id="KW-1185">Reference proteome</keyword>
<proteinExistence type="predicted"/>
<evidence type="ECO:0000313" key="3">
    <source>
        <dbReference type="Proteomes" id="UP001432312"/>
    </source>
</evidence>
<reference evidence="1" key="1">
    <citation type="submission" date="2022-10" db="EMBL/GenBank/DDBJ databases">
        <title>The complete genomes of actinobacterial strains from the NBC collection.</title>
        <authorList>
            <person name="Joergensen T.S."/>
            <person name="Alvarez Arevalo M."/>
            <person name="Sterndorff E.B."/>
            <person name="Faurdal D."/>
            <person name="Vuksanovic O."/>
            <person name="Mourched A.-S."/>
            <person name="Charusanti P."/>
            <person name="Shaw S."/>
            <person name="Blin K."/>
            <person name="Weber T."/>
        </authorList>
    </citation>
    <scope>NUCLEOTIDE SEQUENCE</scope>
    <source>
        <strain evidence="1">NBC_00303</strain>
    </source>
</reference>